<protein>
    <recommendedName>
        <fullName evidence="5">Sec-independent protein translocase protein TatC</fullName>
    </recommendedName>
</protein>
<keyword evidence="7" id="KW-1185">Reference proteome</keyword>
<reference evidence="6" key="1">
    <citation type="submission" date="2018-02" db="EMBL/GenBank/DDBJ databases">
        <authorList>
            <person name="Kim S.-K."/>
            <person name="Jung H.-I."/>
            <person name="Lee S.-W."/>
        </authorList>
    </citation>
    <scope>NUCLEOTIDE SEQUENCE</scope>
    <source>
        <strain evidence="6">SK3146</strain>
    </source>
</reference>
<comment type="subcellular location">
    <subcellularLocation>
        <location evidence="5">Cell membrane</location>
        <topology evidence="5">Multi-pass membrane protein</topology>
    </subcellularLocation>
    <subcellularLocation>
        <location evidence="1">Membrane</location>
        <topology evidence="1">Multi-pass membrane protein</topology>
    </subcellularLocation>
</comment>
<evidence type="ECO:0000313" key="6">
    <source>
        <dbReference type="EMBL" id="UQZ83970.1"/>
    </source>
</evidence>
<feature type="transmembrane region" description="Helical" evidence="5">
    <location>
        <begin position="110"/>
        <end position="133"/>
    </location>
</feature>
<name>A0ABY4RP48_9BACL</name>
<evidence type="ECO:0000313" key="7">
    <source>
        <dbReference type="Proteomes" id="UP001057134"/>
    </source>
</evidence>
<feature type="transmembrane region" description="Helical" evidence="5">
    <location>
        <begin position="190"/>
        <end position="207"/>
    </location>
</feature>
<organism evidence="6 7">
    <name type="scientific">Paenibacillus konkukensis</name>
    <dbReference type="NCBI Taxonomy" id="2020716"/>
    <lineage>
        <taxon>Bacteria</taxon>
        <taxon>Bacillati</taxon>
        <taxon>Bacillota</taxon>
        <taxon>Bacilli</taxon>
        <taxon>Bacillales</taxon>
        <taxon>Paenibacillaceae</taxon>
        <taxon>Paenibacillus</taxon>
    </lineage>
</organism>
<dbReference type="InterPro" id="IPR002033">
    <property type="entry name" value="TatC"/>
</dbReference>
<feature type="transmembrane region" description="Helical" evidence="5">
    <location>
        <begin position="213"/>
        <end position="235"/>
    </location>
</feature>
<dbReference type="PRINTS" id="PR01840">
    <property type="entry name" value="TATCFAMILY"/>
</dbReference>
<dbReference type="Pfam" id="PF00902">
    <property type="entry name" value="TatC"/>
    <property type="match status" value="1"/>
</dbReference>
<evidence type="ECO:0000256" key="2">
    <source>
        <dbReference type="ARBA" id="ARBA00022692"/>
    </source>
</evidence>
<evidence type="ECO:0000256" key="4">
    <source>
        <dbReference type="ARBA" id="ARBA00023136"/>
    </source>
</evidence>
<dbReference type="PROSITE" id="PS01218">
    <property type="entry name" value="TATC"/>
    <property type="match status" value="1"/>
</dbReference>
<keyword evidence="2 5" id="KW-0812">Transmembrane</keyword>
<keyword evidence="3 5" id="KW-1133">Transmembrane helix</keyword>
<feature type="transmembrane region" description="Helical" evidence="5">
    <location>
        <begin position="65"/>
        <end position="89"/>
    </location>
</feature>
<feature type="transmembrane region" description="Helical" evidence="5">
    <location>
        <begin position="153"/>
        <end position="178"/>
    </location>
</feature>
<sequence>MDLDEGMSLVEHLGELRKRIIWVLVVLILGMVIGIIVAQPLIMYLKSVSPAKDIPWHVFSPWDAIRMYMSFALVTGLIITIPVALYHLWAFLKPGLREEEQRASLKFVPFAFLLFLIGLAFAYFVVFKMAFLFTSGITAKLGLEETYGASQYFSFMFNILIPISLLFELPIVIMFLTQLRILNPKRLHKIRRYAYLILVIIAAMITPPDAVSAIVVSVPMIILYEFSVFLSGLVYRKQLLKDRAWEEEYGAK</sequence>
<dbReference type="HAMAP" id="MF_00902">
    <property type="entry name" value="TatC"/>
    <property type="match status" value="1"/>
</dbReference>
<dbReference type="InterPro" id="IPR019820">
    <property type="entry name" value="Sec-indep_translocase_CS"/>
</dbReference>
<comment type="function">
    <text evidence="5">Part of the twin-arginine translocation (Tat) system that transports large folded proteins containing a characteristic twin-arginine motif in their signal peptide across membranes.</text>
</comment>
<gene>
    <name evidence="6" type="primary">tatC2_1</name>
    <name evidence="5" type="synonym">tatC</name>
    <name evidence="6" type="ORF">SK3146_03182</name>
</gene>
<keyword evidence="5" id="KW-0813">Transport</keyword>
<evidence type="ECO:0000256" key="1">
    <source>
        <dbReference type="ARBA" id="ARBA00004141"/>
    </source>
</evidence>
<reference evidence="6" key="2">
    <citation type="journal article" date="2021" name="J Anim Sci Technol">
        <title>Complete genome sequence of Paenibacillus konkukensis sp. nov. SK3146 as a potential probiotic strain.</title>
        <authorList>
            <person name="Jung H.I."/>
            <person name="Park S."/>
            <person name="Niu K.M."/>
            <person name="Lee S.W."/>
            <person name="Kothari D."/>
            <person name="Yi K.J."/>
            <person name="Kim S.K."/>
        </authorList>
    </citation>
    <scope>NUCLEOTIDE SEQUENCE</scope>
    <source>
        <strain evidence="6">SK3146</strain>
    </source>
</reference>
<dbReference type="PANTHER" id="PTHR30371:SF0">
    <property type="entry name" value="SEC-INDEPENDENT PROTEIN TRANSLOCASE PROTEIN TATC, CHLOROPLASTIC-RELATED"/>
    <property type="match status" value="1"/>
</dbReference>
<comment type="similarity">
    <text evidence="5">Belongs to the TatC family.</text>
</comment>
<keyword evidence="4 5" id="KW-0472">Membrane</keyword>
<feature type="transmembrane region" description="Helical" evidence="5">
    <location>
        <begin position="20"/>
        <end position="45"/>
    </location>
</feature>
<keyword evidence="5" id="KW-0811">Translocation</keyword>
<proteinExistence type="inferred from homology"/>
<accession>A0ABY4RP48</accession>
<dbReference type="PANTHER" id="PTHR30371">
    <property type="entry name" value="SEC-INDEPENDENT PROTEIN TRANSLOCASE PROTEIN TATC"/>
    <property type="match status" value="1"/>
</dbReference>
<dbReference type="NCBIfam" id="TIGR00945">
    <property type="entry name" value="tatC"/>
    <property type="match status" value="1"/>
</dbReference>
<keyword evidence="5" id="KW-0653">Protein transport</keyword>
<dbReference type="EMBL" id="CP027059">
    <property type="protein sequence ID" value="UQZ83970.1"/>
    <property type="molecule type" value="Genomic_DNA"/>
</dbReference>
<evidence type="ECO:0000256" key="5">
    <source>
        <dbReference type="HAMAP-Rule" id="MF_00902"/>
    </source>
</evidence>
<keyword evidence="5" id="KW-1003">Cell membrane</keyword>
<evidence type="ECO:0000256" key="3">
    <source>
        <dbReference type="ARBA" id="ARBA00022989"/>
    </source>
</evidence>
<dbReference type="Proteomes" id="UP001057134">
    <property type="component" value="Chromosome"/>
</dbReference>
<comment type="subunit">
    <text evidence="5">Forms a complex with TatA.</text>
</comment>
<dbReference type="RefSeq" id="WP_249865931.1">
    <property type="nucleotide sequence ID" value="NZ_CP027059.1"/>
</dbReference>